<dbReference type="Proteomes" id="UP000311382">
    <property type="component" value="Unassembled WGS sequence"/>
</dbReference>
<keyword evidence="3" id="KW-1185">Reference proteome</keyword>
<dbReference type="STRING" id="5288.A0A5C5FSV1"/>
<dbReference type="EMBL" id="SOZI01000087">
    <property type="protein sequence ID" value="TNY19705.1"/>
    <property type="molecule type" value="Genomic_DNA"/>
</dbReference>
<dbReference type="InterPro" id="IPR053261">
    <property type="entry name" value="Polyketide-peptide_reg"/>
</dbReference>
<protein>
    <recommendedName>
        <fullName evidence="1">Thiaminase-2/PQQC domain-containing protein</fullName>
    </recommendedName>
</protein>
<evidence type="ECO:0000259" key="1">
    <source>
        <dbReference type="Pfam" id="PF03070"/>
    </source>
</evidence>
<dbReference type="GO" id="GO:0006772">
    <property type="term" value="P:thiamine metabolic process"/>
    <property type="evidence" value="ECO:0007669"/>
    <property type="project" value="UniProtKB-ARBA"/>
</dbReference>
<feature type="domain" description="Thiaminase-2/PQQC" evidence="1">
    <location>
        <begin position="120"/>
        <end position="236"/>
    </location>
</feature>
<dbReference type="AlphaFoldDB" id="A0A5C5FSV1"/>
<dbReference type="Gene3D" id="1.20.910.10">
    <property type="entry name" value="Heme oxygenase-like"/>
    <property type="match status" value="1"/>
</dbReference>
<dbReference type="PANTHER" id="PTHR41813">
    <property type="entry name" value="REGULATOR PAB1642, PUTATIVE (AFU_ORTHOLOGUE AFUA_3G11955)-RELATED"/>
    <property type="match status" value="1"/>
</dbReference>
<dbReference type="InterPro" id="IPR004305">
    <property type="entry name" value="Thiaminase-2/PQQC"/>
</dbReference>
<reference evidence="2 3" key="1">
    <citation type="submission" date="2019-03" db="EMBL/GenBank/DDBJ databases">
        <title>Rhodosporidium diobovatum UCD-FST 08-225 genome sequencing, assembly, and annotation.</title>
        <authorList>
            <person name="Fakankun I.U."/>
            <person name="Fristensky B."/>
            <person name="Levin D.B."/>
        </authorList>
    </citation>
    <scope>NUCLEOTIDE SEQUENCE [LARGE SCALE GENOMIC DNA]</scope>
    <source>
        <strain evidence="2 3">UCD-FST 08-225</strain>
    </source>
</reference>
<dbReference type="SUPFAM" id="SSF48613">
    <property type="entry name" value="Heme oxygenase-like"/>
    <property type="match status" value="1"/>
</dbReference>
<comment type="caution">
    <text evidence="2">The sequence shown here is derived from an EMBL/GenBank/DDBJ whole genome shotgun (WGS) entry which is preliminary data.</text>
</comment>
<name>A0A5C5FSV1_9BASI</name>
<evidence type="ECO:0000313" key="3">
    <source>
        <dbReference type="Proteomes" id="UP000311382"/>
    </source>
</evidence>
<dbReference type="Pfam" id="PF03070">
    <property type="entry name" value="TENA_THI-4"/>
    <property type="match status" value="1"/>
</dbReference>
<proteinExistence type="predicted"/>
<accession>A0A5C5FSV1</accession>
<gene>
    <name evidence="2" type="ORF">DMC30DRAFT_417647</name>
</gene>
<organism evidence="2 3">
    <name type="scientific">Rhodotorula diobovata</name>
    <dbReference type="NCBI Taxonomy" id="5288"/>
    <lineage>
        <taxon>Eukaryota</taxon>
        <taxon>Fungi</taxon>
        <taxon>Dikarya</taxon>
        <taxon>Basidiomycota</taxon>
        <taxon>Pucciniomycotina</taxon>
        <taxon>Microbotryomycetes</taxon>
        <taxon>Sporidiobolales</taxon>
        <taxon>Sporidiobolaceae</taxon>
        <taxon>Rhodotorula</taxon>
    </lineage>
</organism>
<dbReference type="InterPro" id="IPR016084">
    <property type="entry name" value="Haem_Oase-like_multi-hlx"/>
</dbReference>
<evidence type="ECO:0000313" key="2">
    <source>
        <dbReference type="EMBL" id="TNY19705.1"/>
    </source>
</evidence>
<sequence>MLERYAQEVRVATEHPFLAAAGKHELSSEQLSTWLTQDRCYALHGYPKFIASLISALPLSSPAHQSASQSTLALLSYAMSNIHREVGFFDSLSPRFGLDLARRPGAQQAGSLQGGLMRVETKAYVDLLIATGAEANRNGGGMEEGLVLLWTMEKLYNQAWLFAATHSATPSATDEKTSAALTELIDNWTNAEFAEFVAKCEEAVEKLQLEEGTPEWDRAEEIFKYTLYLEQRFWPGM</sequence>
<dbReference type="CDD" id="cd19357">
    <property type="entry name" value="TenA_E_At3g16990-like"/>
    <property type="match status" value="1"/>
</dbReference>
<dbReference type="OrthoDB" id="37730at2759"/>
<dbReference type="PANTHER" id="PTHR41813:SF2">
    <property type="entry name" value="REGULATOR PAB1642, PUTATIVE (AFU_ORTHOLOGUE AFUA_3G11955)-RELATED"/>
    <property type="match status" value="1"/>
</dbReference>